<gene>
    <name evidence="2" type="ORF">DWU98_07390</name>
</gene>
<accession>A0A370X3U5</accession>
<dbReference type="PANTHER" id="PTHR11106:SF27">
    <property type="entry name" value="MACRO DOMAIN-CONTAINING PROTEIN"/>
    <property type="match status" value="1"/>
</dbReference>
<comment type="caution">
    <text evidence="2">The sequence shown here is derived from an EMBL/GenBank/DDBJ whole genome shotgun (WGS) entry which is preliminary data.</text>
</comment>
<dbReference type="Proteomes" id="UP000254258">
    <property type="component" value="Unassembled WGS sequence"/>
</dbReference>
<protein>
    <submittedName>
        <fullName evidence="2">O-acetyl-ADP-ribose deacetylase</fullName>
    </submittedName>
</protein>
<proteinExistence type="predicted"/>
<dbReference type="OrthoDB" id="6194521at2"/>
<keyword evidence="3" id="KW-1185">Reference proteome</keyword>
<dbReference type="Gene3D" id="3.40.220.10">
    <property type="entry name" value="Leucine Aminopeptidase, subunit E, domain 1"/>
    <property type="match status" value="1"/>
</dbReference>
<dbReference type="SMART" id="SM00506">
    <property type="entry name" value="A1pp"/>
    <property type="match status" value="1"/>
</dbReference>
<evidence type="ECO:0000259" key="1">
    <source>
        <dbReference type="PROSITE" id="PS51154"/>
    </source>
</evidence>
<dbReference type="SUPFAM" id="SSF52949">
    <property type="entry name" value="Macro domain-like"/>
    <property type="match status" value="1"/>
</dbReference>
<dbReference type="EMBL" id="QRBE01000003">
    <property type="protein sequence ID" value="RDS82950.1"/>
    <property type="molecule type" value="Genomic_DNA"/>
</dbReference>
<dbReference type="Pfam" id="PF01661">
    <property type="entry name" value="Macro"/>
    <property type="match status" value="1"/>
</dbReference>
<dbReference type="GO" id="GO:0061463">
    <property type="term" value="F:O-acetyl-ADP-ribose deacetylase activity"/>
    <property type="evidence" value="ECO:0007669"/>
    <property type="project" value="TreeGrafter"/>
</dbReference>
<dbReference type="CDD" id="cd02908">
    <property type="entry name" value="Macro_OAADPr_deacetylase"/>
    <property type="match status" value="1"/>
</dbReference>
<dbReference type="InterPro" id="IPR043472">
    <property type="entry name" value="Macro_dom-like"/>
</dbReference>
<feature type="domain" description="Macro" evidence="1">
    <location>
        <begin position="1"/>
        <end position="173"/>
    </location>
</feature>
<dbReference type="RefSeq" id="WP_115494876.1">
    <property type="nucleotide sequence ID" value="NZ_QRBE01000003.1"/>
</dbReference>
<dbReference type="InterPro" id="IPR002589">
    <property type="entry name" value="Macro_dom"/>
</dbReference>
<evidence type="ECO:0000313" key="3">
    <source>
        <dbReference type="Proteomes" id="UP000254258"/>
    </source>
</evidence>
<organism evidence="2 3">
    <name type="scientific">Dyella monticola</name>
    <dbReference type="NCBI Taxonomy" id="1927958"/>
    <lineage>
        <taxon>Bacteria</taxon>
        <taxon>Pseudomonadati</taxon>
        <taxon>Pseudomonadota</taxon>
        <taxon>Gammaproteobacteria</taxon>
        <taxon>Lysobacterales</taxon>
        <taxon>Rhodanobacteraceae</taxon>
        <taxon>Dyella</taxon>
    </lineage>
</organism>
<sequence length="173" mass="17963">MPMRVVTADLTRLAVDAIVNAANPALLGGGGVDGAIHRAAGPALLEACRALPQVAPGVRCPTGEARITSGFALPARYVIHTVGPVWHGGLRGEAAALAHCYRSCIGLAVEHGVRSIGFPAISCGVYGYPPEQAARVAVATLRELPATHASMDVQLCCFDERMASIWQATLNQA</sequence>
<dbReference type="NCBIfam" id="NF001664">
    <property type="entry name" value="PRK00431.1-6"/>
    <property type="match status" value="1"/>
</dbReference>
<evidence type="ECO:0000313" key="2">
    <source>
        <dbReference type="EMBL" id="RDS82950.1"/>
    </source>
</evidence>
<reference evidence="2 3" key="1">
    <citation type="submission" date="2018-07" db="EMBL/GenBank/DDBJ databases">
        <title>Dyella monticola sp. nov. and Dyella psychrodurans sp. nov. isolated from monsoon evergreen broad-leaved forest soil of Dinghu Mountain, China.</title>
        <authorList>
            <person name="Gao Z."/>
            <person name="Qiu L."/>
        </authorList>
    </citation>
    <scope>NUCLEOTIDE SEQUENCE [LARGE SCALE GENOMIC DNA]</scope>
    <source>
        <strain evidence="2 3">4G-K06</strain>
    </source>
</reference>
<name>A0A370X3U5_9GAMM</name>
<dbReference type="AlphaFoldDB" id="A0A370X3U5"/>
<dbReference type="PROSITE" id="PS51154">
    <property type="entry name" value="MACRO"/>
    <property type="match status" value="1"/>
</dbReference>
<dbReference type="PANTHER" id="PTHR11106">
    <property type="entry name" value="GANGLIOSIDE INDUCED DIFFERENTIATION ASSOCIATED PROTEIN 2-RELATED"/>
    <property type="match status" value="1"/>
</dbReference>